<dbReference type="AlphaFoldDB" id="A0A401IHP4"/>
<evidence type="ECO:0000313" key="2">
    <source>
        <dbReference type="Proteomes" id="UP000287247"/>
    </source>
</evidence>
<proteinExistence type="predicted"/>
<dbReference type="EMBL" id="BDQK01000013">
    <property type="protein sequence ID" value="GBF80749.1"/>
    <property type="molecule type" value="Genomic_DNA"/>
</dbReference>
<dbReference type="RefSeq" id="WP_124970456.1">
    <property type="nucleotide sequence ID" value="NZ_BDQK01000013.1"/>
</dbReference>
<evidence type="ECO:0000313" key="1">
    <source>
        <dbReference type="EMBL" id="GBF80749.1"/>
    </source>
</evidence>
<dbReference type="InterPro" id="IPR054053">
    <property type="entry name" value="DUF6887"/>
</dbReference>
<accession>A0A401IHP4</accession>
<name>A0A401IHP4_APHSA</name>
<reference evidence="2" key="1">
    <citation type="submission" date="2017-05" db="EMBL/GenBank/DDBJ databases">
        <title>Physiological properties and genetic analysis related to exopolysaccharide production of fresh-water unicellular cyanobacterium Aphanothece sacrum, Suizenji Nori, that has been cultured as a food source in Japan.</title>
        <authorList>
            <person name="Kanesaki Y."/>
            <person name="Yoshikawa S."/>
            <person name="Ohki K."/>
        </authorList>
    </citation>
    <scope>NUCLEOTIDE SEQUENCE [LARGE SCALE GENOMIC DNA]</scope>
    <source>
        <strain evidence="2">FPU1</strain>
    </source>
</reference>
<dbReference type="OrthoDB" id="426753at2"/>
<gene>
    <name evidence="1" type="ORF">AsFPU1_2154</name>
</gene>
<dbReference type="Proteomes" id="UP000287247">
    <property type="component" value="Unassembled WGS sequence"/>
</dbReference>
<keyword evidence="2" id="KW-1185">Reference proteome</keyword>
<organism evidence="1 2">
    <name type="scientific">Aphanothece sacrum FPU1</name>
    <dbReference type="NCBI Taxonomy" id="1920663"/>
    <lineage>
        <taxon>Bacteria</taxon>
        <taxon>Bacillati</taxon>
        <taxon>Cyanobacteriota</taxon>
        <taxon>Cyanophyceae</taxon>
        <taxon>Oscillatoriophycideae</taxon>
        <taxon>Chroococcales</taxon>
        <taxon>Aphanothecaceae</taxon>
        <taxon>Aphanothece</taxon>
    </lineage>
</organism>
<protein>
    <submittedName>
        <fullName evidence="1">Uncharacterized protein</fullName>
    </submittedName>
</protein>
<dbReference type="Pfam" id="PF21826">
    <property type="entry name" value="DUF6887"/>
    <property type="match status" value="1"/>
</dbReference>
<comment type="caution">
    <text evidence="1">The sequence shown here is derived from an EMBL/GenBank/DDBJ whole genome shotgun (WGS) entry which is preliminary data.</text>
</comment>
<sequence length="68" mass="8047">MKPNFKTMDKAELRAYVLQNREDKEAFYALMDRLETNAPTKSYPCPNTPENLEVMKQAIREKLENREP</sequence>